<comment type="catalytic activity">
    <reaction evidence="16">
        <text>a CDP-1,2-diacyl-sn-glycerol + myo-inositol = a 1,2-diacyl-sn-glycero-3-phospho-(1D-myo-inositol) + CMP + H(+)</text>
        <dbReference type="Rhea" id="RHEA:11580"/>
        <dbReference type="ChEBI" id="CHEBI:15378"/>
        <dbReference type="ChEBI" id="CHEBI:17268"/>
        <dbReference type="ChEBI" id="CHEBI:57880"/>
        <dbReference type="ChEBI" id="CHEBI:58332"/>
        <dbReference type="ChEBI" id="CHEBI:60377"/>
        <dbReference type="EC" id="2.7.8.11"/>
    </reaction>
</comment>
<keyword evidence="9" id="KW-0479">Metal-binding</keyword>
<keyword evidence="14 16" id="KW-0594">Phospholipid biosynthesis</keyword>
<evidence type="ECO:0000256" key="14">
    <source>
        <dbReference type="ARBA" id="ARBA00023209"/>
    </source>
</evidence>
<dbReference type="Pfam" id="PF01066">
    <property type="entry name" value="CDP-OH_P_transf"/>
    <property type="match status" value="1"/>
</dbReference>
<evidence type="ECO:0000256" key="16">
    <source>
        <dbReference type="PIRNR" id="PIRNR000848"/>
    </source>
</evidence>
<dbReference type="FunFam" id="1.20.120.1760:FF:000011">
    <property type="entry name" value="Cdp-diacylglycerol-inositol 3-phosphatidyltransferase pis"/>
    <property type="match status" value="1"/>
</dbReference>
<dbReference type="GO" id="GO:0016020">
    <property type="term" value="C:membrane"/>
    <property type="evidence" value="ECO:0007669"/>
    <property type="project" value="UniProtKB-SubCell"/>
</dbReference>
<dbReference type="EMBL" id="BLKC01000004">
    <property type="protein sequence ID" value="GFF24127.1"/>
    <property type="molecule type" value="Genomic_DNA"/>
</dbReference>
<dbReference type="PANTHER" id="PTHR15362:SF4">
    <property type="entry name" value="CDP-DIACYLGLYCEROL--INOSITOL 3-PHOSPHATIDYLTRANSFERASE"/>
    <property type="match status" value="1"/>
</dbReference>
<evidence type="ECO:0000256" key="4">
    <source>
        <dbReference type="ARBA" id="ARBA00010441"/>
    </source>
</evidence>
<keyword evidence="6 16" id="KW-0444">Lipid biosynthesis</keyword>
<dbReference type="EC" id="2.7.8.11" evidence="5 16"/>
<feature type="transmembrane region" description="Helical" evidence="18">
    <location>
        <begin position="218"/>
        <end position="236"/>
    </location>
</feature>
<evidence type="ECO:0000256" key="12">
    <source>
        <dbReference type="ARBA" id="ARBA00023098"/>
    </source>
</evidence>
<dbReference type="AlphaFoldDB" id="A0A8H3N0W5"/>
<comment type="caution">
    <text evidence="19">The sequence shown here is derived from an EMBL/GenBank/DDBJ whole genome shotgun (WGS) entry which is preliminary data.</text>
</comment>
<dbReference type="InterPro" id="IPR000462">
    <property type="entry name" value="CDP-OH_P_trans"/>
</dbReference>
<evidence type="ECO:0000256" key="10">
    <source>
        <dbReference type="ARBA" id="ARBA00022842"/>
    </source>
</evidence>
<comment type="cofactor">
    <cofactor evidence="1">
        <name>Mn(2+)</name>
        <dbReference type="ChEBI" id="CHEBI:29035"/>
    </cofactor>
</comment>
<dbReference type="InterPro" id="IPR048254">
    <property type="entry name" value="CDP_ALCOHOL_P_TRANSF_CS"/>
</dbReference>
<gene>
    <name evidence="19" type="ORF">IFM46972_00935</name>
</gene>
<dbReference type="Gene3D" id="1.20.120.1760">
    <property type="match status" value="1"/>
</dbReference>
<accession>A0A8H3N0W5</accession>
<keyword evidence="7 16" id="KW-0808">Transferase</keyword>
<keyword evidence="15 16" id="KW-1208">Phospholipid metabolism</keyword>
<proteinExistence type="inferred from homology"/>
<evidence type="ECO:0000256" key="13">
    <source>
        <dbReference type="ARBA" id="ARBA00023136"/>
    </source>
</evidence>
<dbReference type="PROSITE" id="PS00379">
    <property type="entry name" value="CDP_ALCOHOL_P_TRANSF"/>
    <property type="match status" value="1"/>
</dbReference>
<organism evidence="19 20">
    <name type="scientific">Aspergillus udagawae</name>
    <dbReference type="NCBI Taxonomy" id="91492"/>
    <lineage>
        <taxon>Eukaryota</taxon>
        <taxon>Fungi</taxon>
        <taxon>Dikarya</taxon>
        <taxon>Ascomycota</taxon>
        <taxon>Pezizomycotina</taxon>
        <taxon>Eurotiomycetes</taxon>
        <taxon>Eurotiomycetidae</taxon>
        <taxon>Eurotiales</taxon>
        <taxon>Aspergillaceae</taxon>
        <taxon>Aspergillus</taxon>
        <taxon>Aspergillus subgen. Fumigati</taxon>
    </lineage>
</organism>
<dbReference type="InterPro" id="IPR043130">
    <property type="entry name" value="CDP-OH_PTrfase_TM_dom"/>
</dbReference>
<comment type="similarity">
    <text evidence="4 16 17">Belongs to the CDP-alcohol phosphatidyltransferase class-I family.</text>
</comment>
<evidence type="ECO:0000256" key="2">
    <source>
        <dbReference type="ARBA" id="ARBA00001946"/>
    </source>
</evidence>
<evidence type="ECO:0000256" key="6">
    <source>
        <dbReference type="ARBA" id="ARBA00022516"/>
    </source>
</evidence>
<feature type="transmembrane region" description="Helical" evidence="18">
    <location>
        <begin position="154"/>
        <end position="173"/>
    </location>
</feature>
<dbReference type="GO" id="GO:0046872">
    <property type="term" value="F:metal ion binding"/>
    <property type="evidence" value="ECO:0007669"/>
    <property type="project" value="UniProtKB-KW"/>
</dbReference>
<evidence type="ECO:0000256" key="8">
    <source>
        <dbReference type="ARBA" id="ARBA00022692"/>
    </source>
</evidence>
<protein>
    <recommendedName>
        <fullName evidence="5 16">CDP-diacylglycerol--inositol 3-phosphatidyltransferase</fullName>
        <ecNumber evidence="5 16">2.7.8.11</ecNumber>
    </recommendedName>
</protein>
<evidence type="ECO:0000256" key="17">
    <source>
        <dbReference type="RuleBase" id="RU003750"/>
    </source>
</evidence>
<evidence type="ECO:0000256" key="11">
    <source>
        <dbReference type="ARBA" id="ARBA00022989"/>
    </source>
</evidence>
<evidence type="ECO:0000256" key="3">
    <source>
        <dbReference type="ARBA" id="ARBA00004141"/>
    </source>
</evidence>
<comment type="subcellular location">
    <subcellularLocation>
        <location evidence="3">Membrane</location>
        <topology evidence="3">Multi-pass membrane protein</topology>
    </subcellularLocation>
</comment>
<evidence type="ECO:0000256" key="15">
    <source>
        <dbReference type="ARBA" id="ARBA00023264"/>
    </source>
</evidence>
<evidence type="ECO:0000256" key="7">
    <source>
        <dbReference type="ARBA" id="ARBA00022679"/>
    </source>
</evidence>
<evidence type="ECO:0000313" key="20">
    <source>
        <dbReference type="Proteomes" id="UP000465221"/>
    </source>
</evidence>
<dbReference type="GO" id="GO:0005794">
    <property type="term" value="C:Golgi apparatus"/>
    <property type="evidence" value="ECO:0007669"/>
    <property type="project" value="TreeGrafter"/>
</dbReference>
<feature type="transmembrane region" description="Helical" evidence="18">
    <location>
        <begin position="20"/>
        <end position="41"/>
    </location>
</feature>
<sequence>MSTHSDNQKSVNERKENIFLFIPNLIGYARVVFAIASLYYMPYHPRTCSLLYSVSYLLDALDGAAARRLGQSTQFGAVLDMVTDRCTTACLLVFLATAFPRWSIVFQALISLDYSSHYIHMYATLAMGGQRQSHKDIDESRPWVMRAYYSNHKVLFTVCTMNEAFFIALYLLSFSSPLLMPSLENSEASFATASQIWGSPWSAGAMEMARANKISSSLPWLLLTISSLFMLFKQYVNVIQLVEASRWLAQGDVEMRRTRLSKEN</sequence>
<evidence type="ECO:0000256" key="9">
    <source>
        <dbReference type="ARBA" id="ARBA00022723"/>
    </source>
</evidence>
<keyword evidence="12 16" id="KW-0443">Lipid metabolism</keyword>
<evidence type="ECO:0000313" key="19">
    <source>
        <dbReference type="EMBL" id="GFF24127.1"/>
    </source>
</evidence>
<keyword evidence="8 18" id="KW-0812">Transmembrane</keyword>
<evidence type="ECO:0000256" key="1">
    <source>
        <dbReference type="ARBA" id="ARBA00001936"/>
    </source>
</evidence>
<keyword evidence="13 16" id="KW-0472">Membrane</keyword>
<keyword evidence="11 18" id="KW-1133">Transmembrane helix</keyword>
<dbReference type="Proteomes" id="UP000465221">
    <property type="component" value="Unassembled WGS sequence"/>
</dbReference>
<reference evidence="19 20" key="1">
    <citation type="submission" date="2020-01" db="EMBL/GenBank/DDBJ databases">
        <title>Draft genome sequence of Aspergillus udagawae IFM 46972.</title>
        <authorList>
            <person name="Takahashi H."/>
            <person name="Yaguchi T."/>
        </authorList>
    </citation>
    <scope>NUCLEOTIDE SEQUENCE [LARGE SCALE GENOMIC DNA]</scope>
    <source>
        <strain evidence="19 20">IFM 46972</strain>
    </source>
</reference>
<dbReference type="PIRSF" id="PIRSF000848">
    <property type="entry name" value="CDP_diag_ino_3_P"/>
    <property type="match status" value="1"/>
</dbReference>
<keyword evidence="10" id="KW-0460">Magnesium</keyword>
<dbReference type="GO" id="GO:0003881">
    <property type="term" value="F:CDP-diacylglycerol-inositol 3-phosphatidyltransferase activity"/>
    <property type="evidence" value="ECO:0007669"/>
    <property type="project" value="UniProtKB-UniRule"/>
</dbReference>
<evidence type="ECO:0000256" key="5">
    <source>
        <dbReference type="ARBA" id="ARBA00013212"/>
    </source>
</evidence>
<comment type="cofactor">
    <cofactor evidence="2">
        <name>Mg(2+)</name>
        <dbReference type="ChEBI" id="CHEBI:18420"/>
    </cofactor>
</comment>
<dbReference type="GO" id="GO:0006661">
    <property type="term" value="P:phosphatidylinositol biosynthetic process"/>
    <property type="evidence" value="ECO:0007669"/>
    <property type="project" value="TreeGrafter"/>
</dbReference>
<dbReference type="PANTHER" id="PTHR15362">
    <property type="entry name" value="PHOSPHATIDYLINOSITOL SYNTHASE"/>
    <property type="match status" value="1"/>
</dbReference>
<name>A0A8H3N0W5_9EURO</name>
<dbReference type="InterPro" id="IPR014387">
    <property type="entry name" value="CDP_diag_ino_3_P_euk"/>
</dbReference>
<evidence type="ECO:0000256" key="18">
    <source>
        <dbReference type="SAM" id="Phobius"/>
    </source>
</evidence>